<proteinExistence type="predicted"/>
<sequence>MAFLHGVRNIVRTVGLGELKHVSVENDKIEFDPEKRNNISIIVRGHVMQGSITLLRDDQESKLLKINNKIYVTDDYIRVTITPVYTDNQLVLTIEGPREFTRVRHETEVIFPRDLSALESFSIECENANIDAYALPTLFFDRYQINNTNGNIDSRLLKGTNIILRTTNGNITGSYQPLAKFVAESSNGTIDSSVTSAVQPSSVELRTTNGTIKGFYRMAKNFTAKTTNGAVTVQGHLKENEQVDANLASTNGVVSLTMSKIYQGRFQLETTWGSTSVSELFDVNFETYNRTLKSGVKGTAPNGNNNIKLSTMNGAARLEFN</sequence>
<dbReference type="Proteomes" id="UP000789508">
    <property type="component" value="Unassembled WGS sequence"/>
</dbReference>
<dbReference type="OrthoDB" id="5570013at2759"/>
<organism evidence="2 3">
    <name type="scientific">Ambispora leptoticha</name>
    <dbReference type="NCBI Taxonomy" id="144679"/>
    <lineage>
        <taxon>Eukaryota</taxon>
        <taxon>Fungi</taxon>
        <taxon>Fungi incertae sedis</taxon>
        <taxon>Mucoromycota</taxon>
        <taxon>Glomeromycotina</taxon>
        <taxon>Glomeromycetes</taxon>
        <taxon>Archaeosporales</taxon>
        <taxon>Ambisporaceae</taxon>
        <taxon>Ambispora</taxon>
    </lineage>
</organism>
<evidence type="ECO:0000313" key="2">
    <source>
        <dbReference type="EMBL" id="CAG8447595.1"/>
    </source>
</evidence>
<dbReference type="InterPro" id="IPR025164">
    <property type="entry name" value="Toastrack_DUF4097"/>
</dbReference>
<dbReference type="AlphaFoldDB" id="A0A9N8VBT0"/>
<protein>
    <submittedName>
        <fullName evidence="2">11001_t:CDS:1</fullName>
    </submittedName>
</protein>
<reference evidence="2" key="1">
    <citation type="submission" date="2021-06" db="EMBL/GenBank/DDBJ databases">
        <authorList>
            <person name="Kallberg Y."/>
            <person name="Tangrot J."/>
            <person name="Rosling A."/>
        </authorList>
    </citation>
    <scope>NUCLEOTIDE SEQUENCE</scope>
    <source>
        <strain evidence="2">FL130A</strain>
    </source>
</reference>
<dbReference type="EMBL" id="CAJVPS010000066">
    <property type="protein sequence ID" value="CAG8447595.1"/>
    <property type="molecule type" value="Genomic_DNA"/>
</dbReference>
<evidence type="ECO:0000313" key="3">
    <source>
        <dbReference type="Proteomes" id="UP000789508"/>
    </source>
</evidence>
<comment type="caution">
    <text evidence="2">The sequence shown here is derived from an EMBL/GenBank/DDBJ whole genome shotgun (WGS) entry which is preliminary data.</text>
</comment>
<gene>
    <name evidence="2" type="ORF">ALEPTO_LOCUS791</name>
</gene>
<evidence type="ECO:0000259" key="1">
    <source>
        <dbReference type="Pfam" id="PF13349"/>
    </source>
</evidence>
<feature type="domain" description="DUF4097" evidence="1">
    <location>
        <begin position="100"/>
        <end position="314"/>
    </location>
</feature>
<dbReference type="Pfam" id="PF13349">
    <property type="entry name" value="DUF4097"/>
    <property type="match status" value="1"/>
</dbReference>
<accession>A0A9N8VBT0</accession>
<name>A0A9N8VBT0_9GLOM</name>
<keyword evidence="3" id="KW-1185">Reference proteome</keyword>